<sequence length="420" mass="44462">MRKAFRKSALVAALTGALTPLLVAPGVSGQAVAAHGAAAALPCPMDVAFLLDTTGSMKNTLLELKAQGDEITTAVEAASGGDYRMGLIGFDTDLTVKSPLTADNKVQMDTHFALLNWTWGGLGLPEASDEALVTAVENREAGLNQVGDFPGPWRPHAFKTIVLITDAKPAGFDDNHDDGDLKNAIEATERAFGEGIRIIAVQVPDSFAPTDALDPEIAAIMNGYSTGTDGQYIGTNEENSADAIRDALSRCPRTDAYIRDVDTDTGVEPRASAGNSPAIRLCTTSTLPSCPPPDAVATDVAQTPVFFHVEVHSPGPKGNNAATSHGVLKLYRSLNEGPGGHWPALWTEIGSKALDVPPNAITPTTAVIPWKPTIGNWTFMARWVAYSDPMAFAEGPNSETNVKNNNNIAWRRIDVTPTPQ</sequence>
<protein>
    <submittedName>
        <fullName evidence="3">von Willebrand factor type A domain-containing protein</fullName>
    </submittedName>
</protein>
<evidence type="ECO:0000259" key="2">
    <source>
        <dbReference type="PROSITE" id="PS50234"/>
    </source>
</evidence>
<feature type="signal peptide" evidence="1">
    <location>
        <begin position="1"/>
        <end position="33"/>
    </location>
</feature>
<dbReference type="OrthoDB" id="2630713at2"/>
<dbReference type="InterPro" id="IPR036465">
    <property type="entry name" value="vWFA_dom_sf"/>
</dbReference>
<dbReference type="AlphaFoldDB" id="A0A3N1HHE9"/>
<dbReference type="RefSeq" id="WP_123746923.1">
    <property type="nucleotide sequence ID" value="NZ_RJKM01000001.1"/>
</dbReference>
<dbReference type="SMART" id="SM00327">
    <property type="entry name" value="VWA"/>
    <property type="match status" value="1"/>
</dbReference>
<dbReference type="SUPFAM" id="SSF53300">
    <property type="entry name" value="vWA-like"/>
    <property type="match status" value="1"/>
</dbReference>
<proteinExistence type="predicted"/>
<evidence type="ECO:0000256" key="1">
    <source>
        <dbReference type="SAM" id="SignalP"/>
    </source>
</evidence>
<comment type="caution">
    <text evidence="3">The sequence shown here is derived from an EMBL/GenBank/DDBJ whole genome shotgun (WGS) entry which is preliminary data.</text>
</comment>
<feature type="chain" id="PRO_5017964335" evidence="1">
    <location>
        <begin position="34"/>
        <end position="420"/>
    </location>
</feature>
<dbReference type="Gene3D" id="3.40.50.410">
    <property type="entry name" value="von Willebrand factor, type A domain"/>
    <property type="match status" value="1"/>
</dbReference>
<dbReference type="PROSITE" id="PS50234">
    <property type="entry name" value="VWFA"/>
    <property type="match status" value="1"/>
</dbReference>
<evidence type="ECO:0000313" key="4">
    <source>
        <dbReference type="Proteomes" id="UP000268727"/>
    </source>
</evidence>
<reference evidence="3 4" key="1">
    <citation type="submission" date="2018-11" db="EMBL/GenBank/DDBJ databases">
        <title>Sequencing the genomes of 1000 actinobacteria strains.</title>
        <authorList>
            <person name="Klenk H.-P."/>
        </authorList>
    </citation>
    <scope>NUCLEOTIDE SEQUENCE [LARGE SCALE GENOMIC DNA]</scope>
    <source>
        <strain evidence="3 4">DSM 44231</strain>
    </source>
</reference>
<keyword evidence="4" id="KW-1185">Reference proteome</keyword>
<gene>
    <name evidence="3" type="ORF">EDD40_7377</name>
</gene>
<name>A0A3N1HHE9_9PSEU</name>
<evidence type="ECO:0000313" key="3">
    <source>
        <dbReference type="EMBL" id="ROP41896.1"/>
    </source>
</evidence>
<accession>A0A3N1HHE9</accession>
<organism evidence="3 4">
    <name type="scientific">Saccharothrix texasensis</name>
    <dbReference type="NCBI Taxonomy" id="103734"/>
    <lineage>
        <taxon>Bacteria</taxon>
        <taxon>Bacillati</taxon>
        <taxon>Actinomycetota</taxon>
        <taxon>Actinomycetes</taxon>
        <taxon>Pseudonocardiales</taxon>
        <taxon>Pseudonocardiaceae</taxon>
        <taxon>Saccharothrix</taxon>
    </lineage>
</organism>
<dbReference type="CDD" id="cd00198">
    <property type="entry name" value="vWFA"/>
    <property type="match status" value="1"/>
</dbReference>
<dbReference type="Pfam" id="PF00092">
    <property type="entry name" value="VWA"/>
    <property type="match status" value="1"/>
</dbReference>
<dbReference type="Proteomes" id="UP000268727">
    <property type="component" value="Unassembled WGS sequence"/>
</dbReference>
<dbReference type="InterPro" id="IPR002035">
    <property type="entry name" value="VWF_A"/>
</dbReference>
<dbReference type="EMBL" id="RJKM01000001">
    <property type="protein sequence ID" value="ROP41896.1"/>
    <property type="molecule type" value="Genomic_DNA"/>
</dbReference>
<keyword evidence="1" id="KW-0732">Signal</keyword>
<feature type="domain" description="VWFA" evidence="2">
    <location>
        <begin position="46"/>
        <end position="248"/>
    </location>
</feature>